<dbReference type="CDD" id="cd07344">
    <property type="entry name" value="M48_yhfN_like"/>
    <property type="match status" value="1"/>
</dbReference>
<dbReference type="EMBL" id="LAZR01064460">
    <property type="protein sequence ID" value="KKK57473.1"/>
    <property type="molecule type" value="Genomic_DNA"/>
</dbReference>
<evidence type="ECO:0000259" key="1">
    <source>
        <dbReference type="Pfam" id="PF01863"/>
    </source>
</evidence>
<dbReference type="PANTHER" id="PTHR30399">
    <property type="entry name" value="UNCHARACTERIZED PROTEIN YGJP"/>
    <property type="match status" value="1"/>
</dbReference>
<name>A0A0F8WLC0_9ZZZZ</name>
<gene>
    <name evidence="2" type="ORF">LCGC14_3054110</name>
</gene>
<accession>A0A0F8WLC0</accession>
<feature type="domain" description="YgjP-like metallopeptidase" evidence="1">
    <location>
        <begin position="2"/>
        <end position="154"/>
    </location>
</feature>
<protein>
    <recommendedName>
        <fullName evidence="1">YgjP-like metallopeptidase domain-containing protein</fullName>
    </recommendedName>
</protein>
<dbReference type="InterPro" id="IPR053136">
    <property type="entry name" value="UTP_pyrophosphatase-like"/>
</dbReference>
<dbReference type="AlphaFoldDB" id="A0A0F8WLC0"/>
<dbReference type="Pfam" id="PF01863">
    <property type="entry name" value="YgjP-like"/>
    <property type="match status" value="1"/>
</dbReference>
<dbReference type="InterPro" id="IPR002725">
    <property type="entry name" value="YgjP-like_metallopeptidase"/>
</dbReference>
<sequence>MEGDPVLFLGKEYKLSIKNTRNTRNLNNIAAPYLDQGSICVPSGNPGIRNALIDFYKKEAGKTIKDRVSHYAAAMGVSPRKVMIKDNRASWGTCTSKKTLNFTYRLIMAPIKIVDYVVVHELAHLVHMGHSKEFWKTVGSYISDVKQKRKWLRENGHALQP</sequence>
<dbReference type="PANTHER" id="PTHR30399:SF1">
    <property type="entry name" value="UTP PYROPHOSPHATASE"/>
    <property type="match status" value="1"/>
</dbReference>
<comment type="caution">
    <text evidence="2">The sequence shown here is derived from an EMBL/GenBank/DDBJ whole genome shotgun (WGS) entry which is preliminary data.</text>
</comment>
<dbReference type="Gene3D" id="3.30.2010.10">
    <property type="entry name" value="Metalloproteases ('zincins'), catalytic domain"/>
    <property type="match status" value="1"/>
</dbReference>
<organism evidence="2">
    <name type="scientific">marine sediment metagenome</name>
    <dbReference type="NCBI Taxonomy" id="412755"/>
    <lineage>
        <taxon>unclassified sequences</taxon>
        <taxon>metagenomes</taxon>
        <taxon>ecological metagenomes</taxon>
    </lineage>
</organism>
<proteinExistence type="predicted"/>
<evidence type="ECO:0000313" key="2">
    <source>
        <dbReference type="EMBL" id="KKK57473.1"/>
    </source>
</evidence>
<reference evidence="2" key="1">
    <citation type="journal article" date="2015" name="Nature">
        <title>Complex archaea that bridge the gap between prokaryotes and eukaryotes.</title>
        <authorList>
            <person name="Spang A."/>
            <person name="Saw J.H."/>
            <person name="Jorgensen S.L."/>
            <person name="Zaremba-Niedzwiedzka K."/>
            <person name="Martijn J."/>
            <person name="Lind A.E."/>
            <person name="van Eijk R."/>
            <person name="Schleper C."/>
            <person name="Guy L."/>
            <person name="Ettema T.J."/>
        </authorList>
    </citation>
    <scope>NUCLEOTIDE SEQUENCE</scope>
</reference>